<dbReference type="GO" id="GO:0016477">
    <property type="term" value="P:cell migration"/>
    <property type="evidence" value="ECO:0007669"/>
    <property type="project" value="TreeGrafter"/>
</dbReference>
<evidence type="ECO:0000256" key="3">
    <source>
        <dbReference type="ARBA" id="ARBA00022837"/>
    </source>
</evidence>
<reference evidence="8 9" key="2">
    <citation type="submission" date="2019-01" db="EMBL/GenBank/DDBJ databases">
        <title>The decoding of complex shrimp genome reveals the adaptation for benthos swimmer, frequently molting mechanism and breeding impact on genome.</title>
        <authorList>
            <person name="Sun Y."/>
            <person name="Gao Y."/>
            <person name="Yu Y."/>
        </authorList>
    </citation>
    <scope>NUCLEOTIDE SEQUENCE [LARGE SCALE GENOMIC DNA]</scope>
    <source>
        <tissue evidence="8">Muscle</tissue>
    </source>
</reference>
<dbReference type="InterPro" id="IPR015919">
    <property type="entry name" value="Cadherin-like_sf"/>
</dbReference>
<dbReference type="GO" id="GO:0005509">
    <property type="term" value="F:calcium ion binding"/>
    <property type="evidence" value="ECO:0007669"/>
    <property type="project" value="UniProtKB-UniRule"/>
</dbReference>
<dbReference type="GO" id="GO:0007156">
    <property type="term" value="P:homophilic cell adhesion via plasma membrane adhesion molecules"/>
    <property type="evidence" value="ECO:0007669"/>
    <property type="project" value="InterPro"/>
</dbReference>
<comment type="subcellular location">
    <subcellularLocation>
        <location evidence="1">Membrane</location>
    </subcellularLocation>
</comment>
<dbReference type="Gene3D" id="2.60.40.60">
    <property type="entry name" value="Cadherins"/>
    <property type="match status" value="1"/>
</dbReference>
<dbReference type="PANTHER" id="PTHR24027:SF438">
    <property type="entry name" value="CADHERIN 23"/>
    <property type="match status" value="1"/>
</dbReference>
<feature type="domain" description="Cadherin" evidence="7">
    <location>
        <begin position="167"/>
        <end position="253"/>
    </location>
</feature>
<dbReference type="EMBL" id="QCYY01000736">
    <property type="protein sequence ID" value="ROT83111.1"/>
    <property type="molecule type" value="Genomic_DNA"/>
</dbReference>
<keyword evidence="3 5" id="KW-0106">Calcium</keyword>
<dbReference type="PANTHER" id="PTHR24027">
    <property type="entry name" value="CADHERIN-23"/>
    <property type="match status" value="1"/>
</dbReference>
<dbReference type="InterPro" id="IPR020894">
    <property type="entry name" value="Cadherin_CS"/>
</dbReference>
<feature type="compositionally biased region" description="Polar residues" evidence="6">
    <location>
        <begin position="41"/>
        <end position="52"/>
    </location>
</feature>
<keyword evidence="4" id="KW-0472">Membrane</keyword>
<gene>
    <name evidence="8" type="ORF">C7M84_023717</name>
</gene>
<evidence type="ECO:0000313" key="8">
    <source>
        <dbReference type="EMBL" id="ROT83111.1"/>
    </source>
</evidence>
<dbReference type="AlphaFoldDB" id="A0A423U324"/>
<dbReference type="InterPro" id="IPR039808">
    <property type="entry name" value="Cadherin"/>
</dbReference>
<feature type="compositionally biased region" description="Basic and acidic residues" evidence="6">
    <location>
        <begin position="14"/>
        <end position="26"/>
    </location>
</feature>
<dbReference type="GO" id="GO:0016342">
    <property type="term" value="C:catenin complex"/>
    <property type="evidence" value="ECO:0007669"/>
    <property type="project" value="TreeGrafter"/>
</dbReference>
<proteinExistence type="predicted"/>
<sequence>MTTIKEGIFRRRKGAELKTRNGEQKESTTNGIKGLGRSGYLASSENSFQTPKTGIHRPEEHLRTRRADTDFDLDYHDSPEHNRIKRTTPRADILMADDPNDDPALKMLTEITHCYDLTYAQDDAEREGWWFDDSRGGGSAAREKVHVAETVVTVLVKDINDNAPVFPNATMFGKVRENGEPGLPVAVVGAWDADDATEGTNARLTYAIEKNVIQEESGEAIFTVEPLTGEVTTALCCLDRETTPEYSIQVVASTEEDSR</sequence>
<dbReference type="GO" id="GO:0008013">
    <property type="term" value="F:beta-catenin binding"/>
    <property type="evidence" value="ECO:0007669"/>
    <property type="project" value="TreeGrafter"/>
</dbReference>
<keyword evidence="9" id="KW-1185">Reference proteome</keyword>
<comment type="caution">
    <text evidence="8">The sequence shown here is derived from an EMBL/GenBank/DDBJ whole genome shotgun (WGS) entry which is preliminary data.</text>
</comment>
<evidence type="ECO:0000256" key="6">
    <source>
        <dbReference type="SAM" id="MobiDB-lite"/>
    </source>
</evidence>
<dbReference type="InterPro" id="IPR002126">
    <property type="entry name" value="Cadherin-like_dom"/>
</dbReference>
<dbReference type="OrthoDB" id="6368133at2759"/>
<evidence type="ECO:0000256" key="2">
    <source>
        <dbReference type="ARBA" id="ARBA00022737"/>
    </source>
</evidence>
<feature type="non-terminal residue" evidence="8">
    <location>
        <position position="259"/>
    </location>
</feature>
<dbReference type="GO" id="GO:0031175">
    <property type="term" value="P:neuron projection development"/>
    <property type="evidence" value="ECO:0007669"/>
    <property type="project" value="TreeGrafter"/>
</dbReference>
<dbReference type="CDD" id="cd11304">
    <property type="entry name" value="Cadherin_repeat"/>
    <property type="match status" value="1"/>
</dbReference>
<dbReference type="PRINTS" id="PR00205">
    <property type="entry name" value="CADHERIN"/>
</dbReference>
<dbReference type="STRING" id="6689.A0A423U324"/>
<dbReference type="Proteomes" id="UP000283509">
    <property type="component" value="Unassembled WGS sequence"/>
</dbReference>
<keyword evidence="2" id="KW-0677">Repeat</keyword>
<organism evidence="8 9">
    <name type="scientific">Penaeus vannamei</name>
    <name type="common">Whiteleg shrimp</name>
    <name type="synonym">Litopenaeus vannamei</name>
    <dbReference type="NCBI Taxonomy" id="6689"/>
    <lineage>
        <taxon>Eukaryota</taxon>
        <taxon>Metazoa</taxon>
        <taxon>Ecdysozoa</taxon>
        <taxon>Arthropoda</taxon>
        <taxon>Crustacea</taxon>
        <taxon>Multicrustacea</taxon>
        <taxon>Malacostraca</taxon>
        <taxon>Eumalacostraca</taxon>
        <taxon>Eucarida</taxon>
        <taxon>Decapoda</taxon>
        <taxon>Dendrobranchiata</taxon>
        <taxon>Penaeoidea</taxon>
        <taxon>Penaeidae</taxon>
        <taxon>Penaeus</taxon>
    </lineage>
</organism>
<dbReference type="PROSITE" id="PS00232">
    <property type="entry name" value="CADHERIN_1"/>
    <property type="match status" value="1"/>
</dbReference>
<dbReference type="PROSITE" id="PS50268">
    <property type="entry name" value="CADHERIN_2"/>
    <property type="match status" value="1"/>
</dbReference>
<dbReference type="SUPFAM" id="SSF49313">
    <property type="entry name" value="Cadherin-like"/>
    <property type="match status" value="1"/>
</dbReference>
<evidence type="ECO:0000256" key="5">
    <source>
        <dbReference type="PROSITE-ProRule" id="PRU00043"/>
    </source>
</evidence>
<feature type="region of interest" description="Disordered" evidence="6">
    <location>
        <begin position="13"/>
        <end position="55"/>
    </location>
</feature>
<dbReference type="Pfam" id="PF00028">
    <property type="entry name" value="Cadherin"/>
    <property type="match status" value="1"/>
</dbReference>
<evidence type="ECO:0000256" key="4">
    <source>
        <dbReference type="ARBA" id="ARBA00023136"/>
    </source>
</evidence>
<evidence type="ECO:0000259" key="7">
    <source>
        <dbReference type="PROSITE" id="PS50268"/>
    </source>
</evidence>
<dbReference type="GO" id="GO:0045296">
    <property type="term" value="F:cadherin binding"/>
    <property type="evidence" value="ECO:0007669"/>
    <property type="project" value="TreeGrafter"/>
</dbReference>
<evidence type="ECO:0000256" key="1">
    <source>
        <dbReference type="ARBA" id="ARBA00004370"/>
    </source>
</evidence>
<protein>
    <submittedName>
        <fullName evidence="8">Putative neural-cadherin 2</fullName>
    </submittedName>
</protein>
<evidence type="ECO:0000313" key="9">
    <source>
        <dbReference type="Proteomes" id="UP000283509"/>
    </source>
</evidence>
<name>A0A423U324_PENVA</name>
<reference evidence="8 9" key="1">
    <citation type="submission" date="2018-04" db="EMBL/GenBank/DDBJ databases">
        <authorList>
            <person name="Zhang X."/>
            <person name="Yuan J."/>
            <person name="Li F."/>
            <person name="Xiang J."/>
        </authorList>
    </citation>
    <scope>NUCLEOTIDE SEQUENCE [LARGE SCALE GENOMIC DNA]</scope>
    <source>
        <tissue evidence="8">Muscle</tissue>
    </source>
</reference>
<accession>A0A423U324</accession>